<feature type="domain" description="THD" evidence="17">
    <location>
        <begin position="32"/>
        <end position="171"/>
    </location>
</feature>
<keyword evidence="3" id="KW-1003">Cell membrane</keyword>
<dbReference type="EMBL" id="JACASF010000020">
    <property type="protein sequence ID" value="KAF6414610.1"/>
    <property type="molecule type" value="Genomic_DNA"/>
</dbReference>
<dbReference type="PROSITE" id="PS50049">
    <property type="entry name" value="THD_2"/>
    <property type="match status" value="1"/>
</dbReference>
<evidence type="ECO:0000256" key="6">
    <source>
        <dbReference type="ARBA" id="ARBA00022859"/>
    </source>
</evidence>
<dbReference type="GO" id="GO:0002309">
    <property type="term" value="P:T cell proliferation involved in immune response"/>
    <property type="evidence" value="ECO:0007669"/>
    <property type="project" value="InterPro"/>
</dbReference>
<evidence type="ECO:0000256" key="10">
    <source>
        <dbReference type="ARBA" id="ARBA00023136"/>
    </source>
</evidence>
<feature type="transmembrane region" description="Helical" evidence="16">
    <location>
        <begin position="27"/>
        <end position="48"/>
    </location>
</feature>
<dbReference type="GO" id="GO:0042802">
    <property type="term" value="F:identical protein binding"/>
    <property type="evidence" value="ECO:0007669"/>
    <property type="project" value="UniProtKB-ARBA"/>
</dbReference>
<evidence type="ECO:0000256" key="3">
    <source>
        <dbReference type="ARBA" id="ARBA00022475"/>
    </source>
</evidence>
<evidence type="ECO:0000256" key="11">
    <source>
        <dbReference type="ARBA" id="ARBA00023157"/>
    </source>
</evidence>
<comment type="caution">
    <text evidence="18">The sequence shown here is derived from an EMBL/GenBank/DDBJ whole genome shotgun (WGS) entry which is preliminary data.</text>
</comment>
<evidence type="ECO:0000256" key="14">
    <source>
        <dbReference type="ARBA" id="ARBA00074590"/>
    </source>
</evidence>
<keyword evidence="19" id="KW-1185">Reference proteome</keyword>
<dbReference type="GO" id="GO:0005164">
    <property type="term" value="F:tumor necrosis factor receptor binding"/>
    <property type="evidence" value="ECO:0007669"/>
    <property type="project" value="InterPro"/>
</dbReference>
<dbReference type="GO" id="GO:0002250">
    <property type="term" value="P:adaptive immune response"/>
    <property type="evidence" value="ECO:0007669"/>
    <property type="project" value="UniProtKB-KW"/>
</dbReference>
<organism evidence="18 19">
    <name type="scientific">Molossus molossus</name>
    <name type="common">Pallas' mastiff bat</name>
    <name type="synonym">Vespertilio molossus</name>
    <dbReference type="NCBI Taxonomy" id="27622"/>
    <lineage>
        <taxon>Eukaryota</taxon>
        <taxon>Metazoa</taxon>
        <taxon>Chordata</taxon>
        <taxon>Craniata</taxon>
        <taxon>Vertebrata</taxon>
        <taxon>Euteleostomi</taxon>
        <taxon>Mammalia</taxon>
        <taxon>Eutheria</taxon>
        <taxon>Laurasiatheria</taxon>
        <taxon>Chiroptera</taxon>
        <taxon>Yangochiroptera</taxon>
        <taxon>Molossidae</taxon>
        <taxon>Molossus</taxon>
    </lineage>
</organism>
<evidence type="ECO:0000256" key="4">
    <source>
        <dbReference type="ARBA" id="ARBA00022514"/>
    </source>
</evidence>
<dbReference type="OrthoDB" id="9096520at2759"/>
<dbReference type="GO" id="GO:0002687">
    <property type="term" value="P:positive regulation of leukocyte migration"/>
    <property type="evidence" value="ECO:0007669"/>
    <property type="project" value="UniProtKB-ARBA"/>
</dbReference>
<protein>
    <recommendedName>
        <fullName evidence="14">Tumor necrosis factor ligand superfamily member 18</fullName>
    </recommendedName>
    <alternativeName>
        <fullName evidence="15">Glucocorticoid-induced TNF-related ligand</fullName>
    </alternativeName>
</protein>
<dbReference type="GO" id="GO:0080090">
    <property type="term" value="P:regulation of primary metabolic process"/>
    <property type="evidence" value="ECO:0007669"/>
    <property type="project" value="UniProtKB-ARBA"/>
</dbReference>
<dbReference type="SUPFAM" id="SSF49842">
    <property type="entry name" value="TNF-like"/>
    <property type="match status" value="1"/>
</dbReference>
<dbReference type="GO" id="GO:0005615">
    <property type="term" value="C:extracellular space"/>
    <property type="evidence" value="ECO:0007669"/>
    <property type="project" value="UniProtKB-KW"/>
</dbReference>
<dbReference type="Gene3D" id="2.60.120.40">
    <property type="match status" value="1"/>
</dbReference>
<dbReference type="PANTHER" id="PTHR15267">
    <property type="entry name" value="TUMOR NECROSIS FACTOR LIGAND SUPERFAMILY MEMBER 18"/>
    <property type="match status" value="1"/>
</dbReference>
<keyword evidence="7" id="KW-0735">Signal-anchor</keyword>
<keyword evidence="10 16" id="KW-0472">Membrane</keyword>
<evidence type="ECO:0000256" key="5">
    <source>
        <dbReference type="ARBA" id="ARBA00022692"/>
    </source>
</evidence>
<dbReference type="GO" id="GO:0005125">
    <property type="term" value="F:cytokine activity"/>
    <property type="evidence" value="ECO:0007669"/>
    <property type="project" value="UniProtKB-KW"/>
</dbReference>
<comment type="similarity">
    <text evidence="2">Belongs to the tumor necrosis factor family.</text>
</comment>
<evidence type="ECO:0000259" key="17">
    <source>
        <dbReference type="PROSITE" id="PS50049"/>
    </source>
</evidence>
<keyword evidence="4" id="KW-0202">Cytokine</keyword>
<dbReference type="FunCoup" id="A0A7J8CUT8">
    <property type="interactions" value="3"/>
</dbReference>
<gene>
    <name evidence="18" type="ORF">HJG59_018553</name>
</gene>
<evidence type="ECO:0000313" key="19">
    <source>
        <dbReference type="Proteomes" id="UP000550707"/>
    </source>
</evidence>
<keyword evidence="11" id="KW-1015">Disulfide bond</keyword>
<evidence type="ECO:0000256" key="7">
    <source>
        <dbReference type="ARBA" id="ARBA00022968"/>
    </source>
</evidence>
<evidence type="ECO:0000256" key="2">
    <source>
        <dbReference type="ARBA" id="ARBA00008670"/>
    </source>
</evidence>
<dbReference type="FunFam" id="2.60.120.40:FF:000026">
    <property type="entry name" value="Tumor necrosis factor ligand superfamily member 18"/>
    <property type="match status" value="1"/>
</dbReference>
<keyword evidence="6" id="KW-0391">Immunity</keyword>
<dbReference type="GO" id="GO:0042129">
    <property type="term" value="P:regulation of T cell proliferation"/>
    <property type="evidence" value="ECO:0007669"/>
    <property type="project" value="TreeGrafter"/>
</dbReference>
<sequence>MSSRHMEIMPLHHASPPGTQRCCWKPWVLPTSVAVLLAICFSIVVLTVPSLKIISEQHCVAKFGPLPSKWNMTSLEPRCVRQKADWKLEILQDGLYSIYGQVAPNITYKEKAPFVVWLRKNKGILQALKNITEIQNVGGTYELHAGDVIDLIFNDDYQVLKNNTFWGILLLANPQFIF</sequence>
<dbReference type="InParanoid" id="A0A7J8CUT8"/>
<evidence type="ECO:0000256" key="15">
    <source>
        <dbReference type="ARBA" id="ARBA00078193"/>
    </source>
</evidence>
<evidence type="ECO:0000256" key="16">
    <source>
        <dbReference type="SAM" id="Phobius"/>
    </source>
</evidence>
<comment type="function">
    <text evidence="13">Cytokine that binds to TNFRSF18/AITR/GITR. Regulates T-cell responses. Can function as costimulator and lower the threshold for T-cell activation and T-cell proliferation. Important for interactions between activated T-lymphocytes and endothelial cells. Mediates activation of NF-kappa-B. Triggers increased phosphorylation of STAT1 and up-regulates expression of VCAM1 and ICAM1. Promotes leukocyte adhesion to endothelial cells. Regulates migration of monocytes from the splenic reservoir to sites of inflammation.</text>
</comment>
<name>A0A7J8CUT8_MOLMO</name>
<dbReference type="AlphaFoldDB" id="A0A7J8CUT8"/>
<dbReference type="InterPro" id="IPR008983">
    <property type="entry name" value="Tumour_necrosis_fac-like_dom"/>
</dbReference>
<dbReference type="GO" id="GO:0045785">
    <property type="term" value="P:positive regulation of cell adhesion"/>
    <property type="evidence" value="ECO:0007669"/>
    <property type="project" value="UniProtKB-ARBA"/>
</dbReference>
<dbReference type="GO" id="GO:0060255">
    <property type="term" value="P:regulation of macromolecule metabolic process"/>
    <property type="evidence" value="ECO:0007669"/>
    <property type="project" value="UniProtKB-ARBA"/>
</dbReference>
<reference evidence="18 19" key="1">
    <citation type="journal article" date="2020" name="Nature">
        <title>Six reference-quality genomes reveal evolution of bat adaptations.</title>
        <authorList>
            <person name="Jebb D."/>
            <person name="Huang Z."/>
            <person name="Pippel M."/>
            <person name="Hughes G.M."/>
            <person name="Lavrichenko K."/>
            <person name="Devanna P."/>
            <person name="Winkler S."/>
            <person name="Jermiin L.S."/>
            <person name="Skirmuntt E.C."/>
            <person name="Katzourakis A."/>
            <person name="Burkitt-Gray L."/>
            <person name="Ray D.A."/>
            <person name="Sullivan K.A.M."/>
            <person name="Roscito J.G."/>
            <person name="Kirilenko B.M."/>
            <person name="Davalos L.M."/>
            <person name="Corthals A.P."/>
            <person name="Power M.L."/>
            <person name="Jones G."/>
            <person name="Ransome R.D."/>
            <person name="Dechmann D.K.N."/>
            <person name="Locatelli A.G."/>
            <person name="Puechmaille S.J."/>
            <person name="Fedrigo O."/>
            <person name="Jarvis E.D."/>
            <person name="Hiller M."/>
            <person name="Vernes S.C."/>
            <person name="Myers E.W."/>
            <person name="Teeling E.C."/>
        </authorList>
    </citation>
    <scope>NUCLEOTIDE SEQUENCE [LARGE SCALE GENOMIC DNA]</scope>
    <source>
        <strain evidence="18">MMolMol1</strain>
        <tissue evidence="18">Muscle</tissue>
    </source>
</reference>
<comment type="subcellular location">
    <subcellularLocation>
        <location evidence="1">Cell membrane</location>
        <topology evidence="1">Single-pass type II membrane protein</topology>
    </subcellularLocation>
</comment>
<dbReference type="PANTHER" id="PTHR15267:SF1">
    <property type="entry name" value="TUMOR NECROSIS FACTOR LIGAND SUPERFAMILY MEMBER 18"/>
    <property type="match status" value="1"/>
</dbReference>
<dbReference type="GO" id="GO:0033209">
    <property type="term" value="P:tumor necrosis factor-mediated signaling pathway"/>
    <property type="evidence" value="ECO:0007669"/>
    <property type="project" value="InterPro"/>
</dbReference>
<keyword evidence="9" id="KW-1064">Adaptive immunity</keyword>
<evidence type="ECO:0000256" key="9">
    <source>
        <dbReference type="ARBA" id="ARBA00023130"/>
    </source>
</evidence>
<keyword evidence="12" id="KW-0325">Glycoprotein</keyword>
<dbReference type="GO" id="GO:0005886">
    <property type="term" value="C:plasma membrane"/>
    <property type="evidence" value="ECO:0007669"/>
    <property type="project" value="UniProtKB-SubCell"/>
</dbReference>
<keyword evidence="8 16" id="KW-1133">Transmembrane helix</keyword>
<evidence type="ECO:0000256" key="8">
    <source>
        <dbReference type="ARBA" id="ARBA00022989"/>
    </source>
</evidence>
<dbReference type="InterPro" id="IPR006052">
    <property type="entry name" value="TNF_dom"/>
</dbReference>
<accession>A0A7J8CUT8</accession>
<evidence type="ECO:0000256" key="1">
    <source>
        <dbReference type="ARBA" id="ARBA00004401"/>
    </source>
</evidence>
<dbReference type="GO" id="GO:0009986">
    <property type="term" value="C:cell surface"/>
    <property type="evidence" value="ECO:0007669"/>
    <property type="project" value="TreeGrafter"/>
</dbReference>
<proteinExistence type="inferred from homology"/>
<dbReference type="Proteomes" id="UP000550707">
    <property type="component" value="Unassembled WGS sequence"/>
</dbReference>
<keyword evidence="5 16" id="KW-0812">Transmembrane</keyword>
<evidence type="ECO:0000313" key="18">
    <source>
        <dbReference type="EMBL" id="KAF6414610.1"/>
    </source>
</evidence>
<dbReference type="InterPro" id="IPR042380">
    <property type="entry name" value="TNFSF18"/>
</dbReference>
<evidence type="ECO:0000256" key="13">
    <source>
        <dbReference type="ARBA" id="ARBA00059256"/>
    </source>
</evidence>
<evidence type="ECO:0000256" key="12">
    <source>
        <dbReference type="ARBA" id="ARBA00023180"/>
    </source>
</evidence>